<feature type="transmembrane region" description="Helical" evidence="1">
    <location>
        <begin position="12"/>
        <end position="35"/>
    </location>
</feature>
<dbReference type="InterPro" id="IPR025746">
    <property type="entry name" value="PilX_N_dom"/>
</dbReference>
<keyword evidence="1" id="KW-1133">Transmembrane helix</keyword>
<accession>A0A177MIQ0</accession>
<dbReference type="AlphaFoldDB" id="A0A177MIQ0"/>
<keyword evidence="1" id="KW-0812">Transmembrane</keyword>
<comment type="caution">
    <text evidence="4">The sequence shown here is derived from an EMBL/GenBank/DDBJ whole genome shotgun (WGS) entry which is preliminary data.</text>
</comment>
<feature type="domain" description="Type 4 fimbrial biogenesis protein PilX N-terminal" evidence="3">
    <location>
        <begin position="10"/>
        <end position="58"/>
    </location>
</feature>
<dbReference type="EMBL" id="LUUH01000040">
    <property type="protein sequence ID" value="OAI05678.1"/>
    <property type="molecule type" value="Genomic_DNA"/>
</dbReference>
<evidence type="ECO:0000259" key="3">
    <source>
        <dbReference type="Pfam" id="PF14341"/>
    </source>
</evidence>
<dbReference type="Pfam" id="PF14341">
    <property type="entry name" value="PilX_N"/>
    <property type="match status" value="1"/>
</dbReference>
<dbReference type="InterPro" id="IPR025205">
    <property type="entry name" value="PilX/PilW_C"/>
</dbReference>
<reference evidence="5" key="1">
    <citation type="submission" date="2016-03" db="EMBL/GenBank/DDBJ databases">
        <authorList>
            <person name="Heylen K."/>
            <person name="De Vos P."/>
            <person name="Vekeman B."/>
        </authorList>
    </citation>
    <scope>NUCLEOTIDE SEQUENCE [LARGE SCALE GENOMIC DNA]</scope>
    <source>
        <strain evidence="5">R-45371</strain>
    </source>
</reference>
<evidence type="ECO:0000259" key="2">
    <source>
        <dbReference type="Pfam" id="PF13681"/>
    </source>
</evidence>
<dbReference type="Pfam" id="PF13681">
    <property type="entry name" value="PilX"/>
    <property type="match status" value="1"/>
</dbReference>
<sequence>MNDSQAKQTGAVLIVSLIMLMLLTIIGVTGTNVTSLEEKMAGNMRDRNLAFQAAESALQAGETWLTTHTFTCSAAGGRFNPRDKDCNTATAETSEVWDNINWNDSDSVLYTGVLSNLSANPRYIIEDLGCLPAPAACPGTHNYRITARATGGTADTIVMLQSIYQI</sequence>
<evidence type="ECO:0000256" key="1">
    <source>
        <dbReference type="SAM" id="Phobius"/>
    </source>
</evidence>
<organism evidence="4 5">
    <name type="scientific">Methylomonas methanica</name>
    <dbReference type="NCBI Taxonomy" id="421"/>
    <lineage>
        <taxon>Bacteria</taxon>
        <taxon>Pseudomonadati</taxon>
        <taxon>Pseudomonadota</taxon>
        <taxon>Gammaproteobacteria</taxon>
        <taxon>Methylococcales</taxon>
        <taxon>Methylococcaceae</taxon>
        <taxon>Methylomonas</taxon>
    </lineage>
</organism>
<name>A0A177MIQ0_METMH</name>
<evidence type="ECO:0000313" key="5">
    <source>
        <dbReference type="Proteomes" id="UP000077763"/>
    </source>
</evidence>
<feature type="domain" description="PilX/PilW C-terminal" evidence="2">
    <location>
        <begin position="87"/>
        <end position="165"/>
    </location>
</feature>
<dbReference type="Proteomes" id="UP000077763">
    <property type="component" value="Unassembled WGS sequence"/>
</dbReference>
<protein>
    <recommendedName>
        <fullName evidence="6">Type IV pilus assembly protein PilX</fullName>
    </recommendedName>
</protein>
<gene>
    <name evidence="4" type="ORF">A1353_10935</name>
</gene>
<dbReference type="RefSeq" id="WP_064036317.1">
    <property type="nucleotide sequence ID" value="NZ_LUUH01000040.1"/>
</dbReference>
<keyword evidence="1" id="KW-0472">Membrane</keyword>
<evidence type="ECO:0000313" key="4">
    <source>
        <dbReference type="EMBL" id="OAI05678.1"/>
    </source>
</evidence>
<proteinExistence type="predicted"/>
<evidence type="ECO:0008006" key="6">
    <source>
        <dbReference type="Google" id="ProtNLM"/>
    </source>
</evidence>